<dbReference type="PANTHER" id="PTHR11895">
    <property type="entry name" value="TRANSAMIDASE"/>
    <property type="match status" value="1"/>
</dbReference>
<keyword evidence="3" id="KW-0378">Hydrolase</keyword>
<reference evidence="3 4" key="1">
    <citation type="submission" date="2018-10" db="EMBL/GenBank/DDBJ databases">
        <title>Comparative analysis of microorganisms from saline springs in Andes Mountain Range, Colombia.</title>
        <authorList>
            <person name="Rubin E."/>
        </authorList>
    </citation>
    <scope>NUCLEOTIDE SEQUENCE [LARGE SCALE GENOMIC DNA]</scope>
    <source>
        <strain evidence="3 4">USBA 36</strain>
    </source>
</reference>
<dbReference type="InterPro" id="IPR036928">
    <property type="entry name" value="AS_sf"/>
</dbReference>
<evidence type="ECO:0000259" key="2">
    <source>
        <dbReference type="Pfam" id="PF21986"/>
    </source>
</evidence>
<dbReference type="Proteomes" id="UP000277424">
    <property type="component" value="Unassembled WGS sequence"/>
</dbReference>
<dbReference type="SUPFAM" id="SSF75304">
    <property type="entry name" value="Amidase signature (AS) enzymes"/>
    <property type="match status" value="1"/>
</dbReference>
<dbReference type="InterPro" id="IPR014085">
    <property type="entry name" value="Allophanate_hydrolase"/>
</dbReference>
<gene>
    <name evidence="3" type="ORF">BCL74_3398</name>
</gene>
<dbReference type="Pfam" id="PF01425">
    <property type="entry name" value="Amidase"/>
    <property type="match status" value="1"/>
</dbReference>
<dbReference type="NCBIfam" id="TIGR02713">
    <property type="entry name" value="allophanate_hyd"/>
    <property type="match status" value="1"/>
</dbReference>
<feature type="domain" description="Amidase" evidence="1">
    <location>
        <begin position="27"/>
        <end position="437"/>
    </location>
</feature>
<dbReference type="RefSeq" id="WP_121221832.1">
    <property type="nucleotide sequence ID" value="NZ_RBIG01000004.1"/>
</dbReference>
<dbReference type="Pfam" id="PF21986">
    <property type="entry name" value="AH_C"/>
    <property type="match status" value="1"/>
</dbReference>
<evidence type="ECO:0000313" key="3">
    <source>
        <dbReference type="EMBL" id="RKQ68079.1"/>
    </source>
</evidence>
<dbReference type="GO" id="GO:0016787">
    <property type="term" value="F:hydrolase activity"/>
    <property type="evidence" value="ECO:0007669"/>
    <property type="project" value="UniProtKB-KW"/>
</dbReference>
<dbReference type="Gene3D" id="1.20.58.1700">
    <property type="match status" value="1"/>
</dbReference>
<evidence type="ECO:0000313" key="4">
    <source>
        <dbReference type="Proteomes" id="UP000277424"/>
    </source>
</evidence>
<dbReference type="AlphaFoldDB" id="A0A420WAN6"/>
<sequence>MRDLSFDLSALSAFYEEGGSPADVALEALRRARAQAELNGWILIREEQDILAEAEALTSRDRAELPLYGVPFAVKDNIDAGGLPTTAACPEFAYVPAADAPAVALLREAGAILIGKTNLDQFATGLVGARSPYGPGRNPFDPDYVSGGSSSGSAIAVSGGAVSFALGTDTAGSGRVPAAFCNLVGWKGSLGLVSTRGVVPACRSLDCVTVFALTCSDAAVVAAVAGQYDAGESFSRALPAVPPALPGWTGLRLGVPRAADLAFFGNPHTPALFEAAKRRCTDLGATLVEIDLTPFLEAARLLYEGPWVAERTAAVGDFLKANPDAGHPVVRGIVEGGWKFDAVDSFRAQYRLRELAQEARKAWEQVDAMLTPTAGTIHRIADVEADPVRLNSQLGYYTNFMNLFDLAAVAVPAGFQPDGLPFGVTLFAPAFTDASLLALGASLHEAAGVTMGVTGKTLPKSSLAMPAGDRIELAVFGAHMSGLPLSGELLARGGTPICEIETAPHYRLYALDTLVPPRPGLVRQESVGAPIAGELWSLPASELGGFLAGIGAPLGIGKVELADGRWVPGFLCEACAVATARDITASGGWRSWTMRKSA</sequence>
<dbReference type="PANTHER" id="PTHR11895:SF169">
    <property type="entry name" value="GLUTAMYL-TRNA(GLN) AMIDOTRANSFERASE"/>
    <property type="match status" value="1"/>
</dbReference>
<organism evidence="3 4">
    <name type="scientific">Oceanibaculum indicum</name>
    <dbReference type="NCBI Taxonomy" id="526216"/>
    <lineage>
        <taxon>Bacteria</taxon>
        <taxon>Pseudomonadati</taxon>
        <taxon>Pseudomonadota</taxon>
        <taxon>Alphaproteobacteria</taxon>
        <taxon>Rhodospirillales</taxon>
        <taxon>Oceanibaculaceae</taxon>
        <taxon>Oceanibaculum</taxon>
    </lineage>
</organism>
<proteinExistence type="predicted"/>
<dbReference type="InterPro" id="IPR053844">
    <property type="entry name" value="AH_C"/>
</dbReference>
<protein>
    <submittedName>
        <fullName evidence="3">Allophanate hydrolase</fullName>
    </submittedName>
</protein>
<dbReference type="EMBL" id="RBIG01000004">
    <property type="protein sequence ID" value="RKQ68079.1"/>
    <property type="molecule type" value="Genomic_DNA"/>
</dbReference>
<feature type="domain" description="Allophanate hydrolase C-terminal" evidence="2">
    <location>
        <begin position="471"/>
        <end position="593"/>
    </location>
</feature>
<dbReference type="OrthoDB" id="7245165at2"/>
<evidence type="ECO:0000259" key="1">
    <source>
        <dbReference type="Pfam" id="PF01425"/>
    </source>
</evidence>
<dbReference type="NCBIfam" id="NF006043">
    <property type="entry name" value="PRK08186.1"/>
    <property type="match status" value="1"/>
</dbReference>
<name>A0A420WAN6_9PROT</name>
<comment type="caution">
    <text evidence="3">The sequence shown here is derived from an EMBL/GenBank/DDBJ whole genome shotgun (WGS) entry which is preliminary data.</text>
</comment>
<dbReference type="Gene3D" id="3.10.490.10">
    <property type="entry name" value="Gamma-glutamyl cyclotransferase-like"/>
    <property type="match status" value="1"/>
</dbReference>
<accession>A0A420WAN6</accession>
<dbReference type="Gene3D" id="3.90.1300.10">
    <property type="entry name" value="Amidase signature (AS) domain"/>
    <property type="match status" value="1"/>
</dbReference>
<dbReference type="InterPro" id="IPR000120">
    <property type="entry name" value="Amidase"/>
</dbReference>
<dbReference type="InterPro" id="IPR023631">
    <property type="entry name" value="Amidase_dom"/>
</dbReference>